<dbReference type="Proteomes" id="UP000886111">
    <property type="component" value="Unassembled WGS sequence"/>
</dbReference>
<name>A0A7V5H3T5_CALAY</name>
<dbReference type="CDD" id="cd02042">
    <property type="entry name" value="ParAB_family"/>
    <property type="match status" value="1"/>
</dbReference>
<dbReference type="InterPro" id="IPR025669">
    <property type="entry name" value="AAA_dom"/>
</dbReference>
<dbReference type="Gene3D" id="3.40.50.300">
    <property type="entry name" value="P-loop containing nucleotide triphosphate hydrolases"/>
    <property type="match status" value="1"/>
</dbReference>
<dbReference type="Pfam" id="PF13614">
    <property type="entry name" value="AAA_31"/>
    <property type="match status" value="1"/>
</dbReference>
<evidence type="ECO:0000259" key="1">
    <source>
        <dbReference type="Pfam" id="PF13614"/>
    </source>
</evidence>
<dbReference type="FunFam" id="3.40.50.300:FF:000285">
    <property type="entry name" value="Sporulation initiation inhibitor Soj"/>
    <property type="match status" value="1"/>
</dbReference>
<dbReference type="PANTHER" id="PTHR13696">
    <property type="entry name" value="P-LOOP CONTAINING NUCLEOSIDE TRIPHOSPHATE HYDROLASE"/>
    <property type="match status" value="1"/>
</dbReference>
<gene>
    <name evidence="2" type="ORF">ENL21_05145</name>
</gene>
<evidence type="ECO:0000313" key="2">
    <source>
        <dbReference type="EMBL" id="HHE55147.1"/>
    </source>
</evidence>
<protein>
    <submittedName>
        <fullName evidence="2">ParA family protein</fullName>
    </submittedName>
</protein>
<dbReference type="InterPro" id="IPR050678">
    <property type="entry name" value="DNA_Partitioning_ATPase"/>
</dbReference>
<feature type="domain" description="AAA" evidence="1">
    <location>
        <begin position="1"/>
        <end position="177"/>
    </location>
</feature>
<proteinExistence type="predicted"/>
<dbReference type="InterPro" id="IPR027417">
    <property type="entry name" value="P-loop_NTPase"/>
</dbReference>
<dbReference type="PANTHER" id="PTHR13696:SF52">
    <property type="entry name" value="PARA FAMILY PROTEIN CT_582"/>
    <property type="match status" value="1"/>
</dbReference>
<dbReference type="SUPFAM" id="SSF52540">
    <property type="entry name" value="P-loop containing nucleoside triphosphate hydrolases"/>
    <property type="match status" value="1"/>
</dbReference>
<comment type="caution">
    <text evidence="2">The sequence shown here is derived from an EMBL/GenBank/DDBJ whole genome shotgun (WGS) entry which is preliminary data.</text>
</comment>
<dbReference type="PIRSF" id="PIRSF009320">
    <property type="entry name" value="Nuc_binding_HP_1000"/>
    <property type="match status" value="1"/>
</dbReference>
<reference evidence="2" key="1">
    <citation type="journal article" date="2020" name="mSystems">
        <title>Genome- and Community-Level Interaction Insights into Carbon Utilization and Element Cycling Functions of Hydrothermarchaeota in Hydrothermal Sediment.</title>
        <authorList>
            <person name="Zhou Z."/>
            <person name="Liu Y."/>
            <person name="Xu W."/>
            <person name="Pan J."/>
            <person name="Luo Z.H."/>
            <person name="Li M."/>
        </authorList>
    </citation>
    <scope>NUCLEOTIDE SEQUENCE [LARGE SCALE GENOMIC DNA]</scope>
    <source>
        <strain evidence="2">HyVt-76</strain>
    </source>
</reference>
<dbReference type="AlphaFoldDB" id="A0A7V5H3T5"/>
<sequence>MQILAIINNKGGVGKTTSAVNLAAAFAEKGKKTLLVDLDPAASASLHLGMDRTQDEQPTICDYLLNGAQNLKNYIYPTAFQGLDCVPSEPALSEFYEEMVQEAEIDYFIKPDDFPDKYDFVFLDCPPNLGNLAYNALAISDFVLIPVQTQFLALTGLELTLKTVQKVQRHLNPDLQILGYFGTQFDRRTRAAKEVVQLLNKRFGKEVFRTVIGVNTKLVEAYNAQKPILSYASSARGAKEYRALADEILKRLKKKSKG</sequence>
<accession>A0A7V5H3T5</accession>
<organism evidence="2">
    <name type="scientific">Caldithrix abyssi</name>
    <dbReference type="NCBI Taxonomy" id="187145"/>
    <lineage>
        <taxon>Bacteria</taxon>
        <taxon>Pseudomonadati</taxon>
        <taxon>Calditrichota</taxon>
        <taxon>Calditrichia</taxon>
        <taxon>Calditrichales</taxon>
        <taxon>Calditrichaceae</taxon>
        <taxon>Caldithrix</taxon>
    </lineage>
</organism>
<dbReference type="EMBL" id="DRTD01000379">
    <property type="protein sequence ID" value="HHE55147.1"/>
    <property type="molecule type" value="Genomic_DNA"/>
</dbReference>